<keyword evidence="4" id="KW-0963">Cytoplasm</keyword>
<evidence type="ECO:0000256" key="7">
    <source>
        <dbReference type="ARBA" id="ARBA00023242"/>
    </source>
</evidence>
<gene>
    <name evidence="9" type="ORF">SELMODRAFT_49053</name>
</gene>
<protein>
    <recommendedName>
        <fullName evidence="11">Abscisic acid receptor PYL4</fullName>
    </recommendedName>
</protein>
<dbReference type="InterPro" id="IPR023393">
    <property type="entry name" value="START-like_dom_sf"/>
</dbReference>
<dbReference type="GO" id="GO:0005737">
    <property type="term" value="C:cytoplasm"/>
    <property type="evidence" value="ECO:0000318"/>
    <property type="project" value="GO_Central"/>
</dbReference>
<keyword evidence="7" id="KW-0539">Nucleus</keyword>
<keyword evidence="10" id="KW-1185">Reference proteome</keyword>
<dbReference type="Pfam" id="PF10604">
    <property type="entry name" value="Polyketide_cyc2"/>
    <property type="match status" value="1"/>
</dbReference>
<dbReference type="CDD" id="cd07821">
    <property type="entry name" value="PYR_PYL_RCAR_like"/>
    <property type="match status" value="1"/>
</dbReference>
<evidence type="ECO:0000256" key="8">
    <source>
        <dbReference type="ARBA" id="ARBA00023272"/>
    </source>
</evidence>
<keyword evidence="6" id="KW-0675">Receptor</keyword>
<proteinExistence type="inferred from homology"/>
<evidence type="ECO:0000256" key="6">
    <source>
        <dbReference type="ARBA" id="ARBA00023170"/>
    </source>
</evidence>
<dbReference type="SUPFAM" id="SSF55961">
    <property type="entry name" value="Bet v1-like"/>
    <property type="match status" value="1"/>
</dbReference>
<dbReference type="PANTHER" id="PTHR31213">
    <property type="entry name" value="OS08G0374000 PROTEIN-RELATED"/>
    <property type="match status" value="1"/>
</dbReference>
<evidence type="ECO:0000256" key="1">
    <source>
        <dbReference type="ARBA" id="ARBA00004123"/>
    </source>
</evidence>
<dbReference type="GO" id="GO:0038023">
    <property type="term" value="F:signaling receptor activity"/>
    <property type="evidence" value="ECO:0000318"/>
    <property type="project" value="GO_Central"/>
</dbReference>
<feature type="non-terminal residue" evidence="9">
    <location>
        <position position="158"/>
    </location>
</feature>
<dbReference type="GO" id="GO:0009738">
    <property type="term" value="P:abscisic acid-activated signaling pathway"/>
    <property type="evidence" value="ECO:0000318"/>
    <property type="project" value="GO_Central"/>
</dbReference>
<dbReference type="AlphaFoldDB" id="D8TDB6"/>
<dbReference type="InterPro" id="IPR019587">
    <property type="entry name" value="Polyketide_cyclase/dehydratase"/>
</dbReference>
<dbReference type="Gramene" id="EFJ05349">
    <property type="protein sequence ID" value="EFJ05349"/>
    <property type="gene ID" value="SELMODRAFT_49053"/>
</dbReference>
<dbReference type="InParanoid" id="D8TDB6"/>
<keyword evidence="5" id="KW-0938">Abscisic acid signaling pathway</keyword>
<dbReference type="InterPro" id="IPR050279">
    <property type="entry name" value="Plant_def-hormone_signal"/>
</dbReference>
<dbReference type="PANTHER" id="PTHR31213:SF138">
    <property type="entry name" value="ABSCISIC ACID RECEPTOR PYL6"/>
    <property type="match status" value="1"/>
</dbReference>
<evidence type="ECO:0000256" key="4">
    <source>
        <dbReference type="ARBA" id="ARBA00022490"/>
    </source>
</evidence>
<dbReference type="HOGENOM" id="CLU_077517_2_0_1"/>
<organism evidence="10">
    <name type="scientific">Selaginella moellendorffii</name>
    <name type="common">Spikemoss</name>
    <dbReference type="NCBI Taxonomy" id="88036"/>
    <lineage>
        <taxon>Eukaryota</taxon>
        <taxon>Viridiplantae</taxon>
        <taxon>Streptophyta</taxon>
        <taxon>Embryophyta</taxon>
        <taxon>Tracheophyta</taxon>
        <taxon>Lycopodiopsida</taxon>
        <taxon>Selaginellales</taxon>
        <taxon>Selaginellaceae</taxon>
        <taxon>Selaginella</taxon>
    </lineage>
</organism>
<evidence type="ECO:0000313" key="9">
    <source>
        <dbReference type="EMBL" id="EFJ05349.1"/>
    </source>
</evidence>
<dbReference type="EMBL" id="GL377728">
    <property type="protein sequence ID" value="EFJ05349.1"/>
    <property type="molecule type" value="Genomic_DNA"/>
</dbReference>
<dbReference type="GO" id="GO:0004864">
    <property type="term" value="F:protein phosphatase inhibitor activity"/>
    <property type="evidence" value="ECO:0000318"/>
    <property type="project" value="GO_Central"/>
</dbReference>
<evidence type="ECO:0000256" key="2">
    <source>
        <dbReference type="ARBA" id="ARBA00004496"/>
    </source>
</evidence>
<dbReference type="GO" id="GO:0010427">
    <property type="term" value="F:abscisic acid binding"/>
    <property type="evidence" value="ECO:0000318"/>
    <property type="project" value="GO_Central"/>
</dbReference>
<feature type="non-terminal residue" evidence="9">
    <location>
        <position position="1"/>
    </location>
</feature>
<dbReference type="OrthoDB" id="4436220at2759"/>
<dbReference type="STRING" id="88036.D8TDB6"/>
<reference evidence="9 10" key="1">
    <citation type="journal article" date="2011" name="Science">
        <title>The Selaginella genome identifies genetic changes associated with the evolution of vascular plants.</title>
        <authorList>
            <person name="Banks J.A."/>
            <person name="Nishiyama T."/>
            <person name="Hasebe M."/>
            <person name="Bowman J.L."/>
            <person name="Gribskov M."/>
            <person name="dePamphilis C."/>
            <person name="Albert V.A."/>
            <person name="Aono N."/>
            <person name="Aoyama T."/>
            <person name="Ambrose B.A."/>
            <person name="Ashton N.W."/>
            <person name="Axtell M.J."/>
            <person name="Barker E."/>
            <person name="Barker M.S."/>
            <person name="Bennetzen J.L."/>
            <person name="Bonawitz N.D."/>
            <person name="Chapple C."/>
            <person name="Cheng C."/>
            <person name="Correa L.G."/>
            <person name="Dacre M."/>
            <person name="DeBarry J."/>
            <person name="Dreyer I."/>
            <person name="Elias M."/>
            <person name="Engstrom E.M."/>
            <person name="Estelle M."/>
            <person name="Feng L."/>
            <person name="Finet C."/>
            <person name="Floyd S.K."/>
            <person name="Frommer W.B."/>
            <person name="Fujita T."/>
            <person name="Gramzow L."/>
            <person name="Gutensohn M."/>
            <person name="Harholt J."/>
            <person name="Hattori M."/>
            <person name="Heyl A."/>
            <person name="Hirai T."/>
            <person name="Hiwatashi Y."/>
            <person name="Ishikawa M."/>
            <person name="Iwata M."/>
            <person name="Karol K.G."/>
            <person name="Koehler B."/>
            <person name="Kolukisaoglu U."/>
            <person name="Kubo M."/>
            <person name="Kurata T."/>
            <person name="Lalonde S."/>
            <person name="Li K."/>
            <person name="Li Y."/>
            <person name="Litt A."/>
            <person name="Lyons E."/>
            <person name="Manning G."/>
            <person name="Maruyama T."/>
            <person name="Michael T.P."/>
            <person name="Mikami K."/>
            <person name="Miyazaki S."/>
            <person name="Morinaga S."/>
            <person name="Murata T."/>
            <person name="Mueller-Roeber B."/>
            <person name="Nelson D.R."/>
            <person name="Obara M."/>
            <person name="Oguri Y."/>
            <person name="Olmstead R.G."/>
            <person name="Onodera N."/>
            <person name="Petersen B.L."/>
            <person name="Pils B."/>
            <person name="Prigge M."/>
            <person name="Rensing S.A."/>
            <person name="Riano-Pachon D.M."/>
            <person name="Roberts A.W."/>
            <person name="Sato Y."/>
            <person name="Scheller H.V."/>
            <person name="Schulz B."/>
            <person name="Schulz C."/>
            <person name="Shakirov E.V."/>
            <person name="Shibagaki N."/>
            <person name="Shinohara N."/>
            <person name="Shippen D.E."/>
            <person name="Soerensen I."/>
            <person name="Sotooka R."/>
            <person name="Sugimoto N."/>
            <person name="Sugita M."/>
            <person name="Sumikawa N."/>
            <person name="Tanurdzic M."/>
            <person name="Theissen G."/>
            <person name="Ulvskov P."/>
            <person name="Wakazuki S."/>
            <person name="Weng J.K."/>
            <person name="Willats W.W."/>
            <person name="Wipf D."/>
            <person name="Wolf P.G."/>
            <person name="Yang L."/>
            <person name="Zimmer A.D."/>
            <person name="Zhu Q."/>
            <person name="Mitros T."/>
            <person name="Hellsten U."/>
            <person name="Loque D."/>
            <person name="Otillar R."/>
            <person name="Salamov A."/>
            <person name="Schmutz J."/>
            <person name="Shapiro H."/>
            <person name="Lindquist E."/>
            <person name="Lucas S."/>
            <person name="Rokhsar D."/>
            <person name="Grigoriev I.V."/>
        </authorList>
    </citation>
    <scope>NUCLEOTIDE SEQUENCE [LARGE SCALE GENOMIC DNA]</scope>
</reference>
<comment type="similarity">
    <text evidence="3">Belongs to the PYR/PYL/RCAR abscisic acid intracellular receptor family.</text>
</comment>
<evidence type="ECO:0000256" key="5">
    <source>
        <dbReference type="ARBA" id="ARBA00022682"/>
    </source>
</evidence>
<dbReference type="eggNOG" id="ENOG502QWFG">
    <property type="taxonomic scope" value="Eukaryota"/>
</dbReference>
<keyword evidence="8" id="KW-0650">Protein phosphatase inhibitor</keyword>
<dbReference type="KEGG" id="smo:SELMODRAFT_49053"/>
<evidence type="ECO:0000256" key="3">
    <source>
        <dbReference type="ARBA" id="ARBA00008594"/>
    </source>
</evidence>
<dbReference type="GO" id="GO:0005634">
    <property type="term" value="C:nucleus"/>
    <property type="evidence" value="ECO:0000318"/>
    <property type="project" value="GO_Central"/>
</dbReference>
<dbReference type="Proteomes" id="UP000001514">
    <property type="component" value="Unassembled WGS sequence"/>
</dbReference>
<comment type="subcellular location">
    <subcellularLocation>
        <location evidence="2">Cytoplasm</location>
    </subcellularLocation>
    <subcellularLocation>
        <location evidence="1">Nucleus</location>
    </subcellularLocation>
</comment>
<evidence type="ECO:0008006" key="11">
    <source>
        <dbReference type="Google" id="ProtNLM"/>
    </source>
</evidence>
<evidence type="ECO:0000313" key="10">
    <source>
        <dbReference type="Proteomes" id="UP000001514"/>
    </source>
</evidence>
<dbReference type="Gene3D" id="3.30.530.20">
    <property type="match status" value="1"/>
</dbReference>
<name>D8TDB6_SELML</name>
<dbReference type="OMA" id="VATYHIH"/>
<sequence>HCHALRGHTQCSNVVPQWIQAPVAVVWSVVRRFDSPQAYKCFIRGCVLREGDGVSVGSTRDVTLVSGLPASCSTERLEILDDQHHVLSFRVVGGEHRLRNYTSVTSLHATTAGGRDATIVLESYVVDVPAGNSKEETLTFTDTVVRCNLQSLAKVCEH</sequence>
<accession>D8TDB6</accession>